<evidence type="ECO:0000313" key="3">
    <source>
        <dbReference type="Proteomes" id="UP001066276"/>
    </source>
</evidence>
<feature type="compositionally biased region" description="Basic and acidic residues" evidence="1">
    <location>
        <begin position="72"/>
        <end position="102"/>
    </location>
</feature>
<keyword evidence="3" id="KW-1185">Reference proteome</keyword>
<feature type="region of interest" description="Disordered" evidence="1">
    <location>
        <begin position="39"/>
        <end position="153"/>
    </location>
</feature>
<accession>A0AAV7UFE8</accession>
<comment type="caution">
    <text evidence="2">The sequence shown here is derived from an EMBL/GenBank/DDBJ whole genome shotgun (WGS) entry which is preliminary data.</text>
</comment>
<dbReference type="EMBL" id="JANPWB010000005">
    <property type="protein sequence ID" value="KAJ1187720.1"/>
    <property type="molecule type" value="Genomic_DNA"/>
</dbReference>
<organism evidence="2 3">
    <name type="scientific">Pleurodeles waltl</name>
    <name type="common">Iberian ribbed newt</name>
    <dbReference type="NCBI Taxonomy" id="8319"/>
    <lineage>
        <taxon>Eukaryota</taxon>
        <taxon>Metazoa</taxon>
        <taxon>Chordata</taxon>
        <taxon>Craniata</taxon>
        <taxon>Vertebrata</taxon>
        <taxon>Euteleostomi</taxon>
        <taxon>Amphibia</taxon>
        <taxon>Batrachia</taxon>
        <taxon>Caudata</taxon>
        <taxon>Salamandroidea</taxon>
        <taxon>Salamandridae</taxon>
        <taxon>Pleurodelinae</taxon>
        <taxon>Pleurodeles</taxon>
    </lineage>
</organism>
<proteinExistence type="predicted"/>
<dbReference type="AlphaFoldDB" id="A0AAV7UFE8"/>
<gene>
    <name evidence="2" type="ORF">NDU88_004490</name>
</gene>
<evidence type="ECO:0000313" key="2">
    <source>
        <dbReference type="EMBL" id="KAJ1187720.1"/>
    </source>
</evidence>
<feature type="compositionally biased region" description="Basic and acidic residues" evidence="1">
    <location>
        <begin position="44"/>
        <end position="54"/>
    </location>
</feature>
<protein>
    <submittedName>
        <fullName evidence="2">Uncharacterized protein</fullName>
    </submittedName>
</protein>
<reference evidence="2" key="1">
    <citation type="journal article" date="2022" name="bioRxiv">
        <title>Sequencing and chromosome-scale assembly of the giantPleurodeles waltlgenome.</title>
        <authorList>
            <person name="Brown T."/>
            <person name="Elewa A."/>
            <person name="Iarovenko S."/>
            <person name="Subramanian E."/>
            <person name="Araus A.J."/>
            <person name="Petzold A."/>
            <person name="Susuki M."/>
            <person name="Suzuki K.-i.T."/>
            <person name="Hayashi T."/>
            <person name="Toyoda A."/>
            <person name="Oliveira C."/>
            <person name="Osipova E."/>
            <person name="Leigh N.D."/>
            <person name="Simon A."/>
            <person name="Yun M.H."/>
        </authorList>
    </citation>
    <scope>NUCLEOTIDE SEQUENCE</scope>
    <source>
        <strain evidence="2">20211129_DDA</strain>
        <tissue evidence="2">Liver</tissue>
    </source>
</reference>
<sequence>MYVAHCDGSDRSDPHTIAPSAISAWIDPEATQRAVLPIGSAQYSRDERDVKGEVPKCQGGEVGRSGNLQDAAAERTRRLERIEEERNPRSSGVPEDRTRLEPRTLAVPTQDEDRRPGKHTPRTHQASGEAWPSQDKGKSLKQKREERFVMEPVKDHVHNDLKLIE</sequence>
<feature type="compositionally biased region" description="Basic and acidic residues" evidence="1">
    <location>
        <begin position="135"/>
        <end position="153"/>
    </location>
</feature>
<dbReference type="Proteomes" id="UP001066276">
    <property type="component" value="Chromosome 3_1"/>
</dbReference>
<evidence type="ECO:0000256" key="1">
    <source>
        <dbReference type="SAM" id="MobiDB-lite"/>
    </source>
</evidence>
<name>A0AAV7UFE8_PLEWA</name>